<dbReference type="SUPFAM" id="SSF53850">
    <property type="entry name" value="Periplasmic binding protein-like II"/>
    <property type="match status" value="1"/>
</dbReference>
<dbReference type="InterPro" id="IPR036390">
    <property type="entry name" value="WH_DNA-bd_sf"/>
</dbReference>
<dbReference type="GO" id="GO:0003700">
    <property type="term" value="F:DNA-binding transcription factor activity"/>
    <property type="evidence" value="ECO:0007669"/>
    <property type="project" value="InterPro"/>
</dbReference>
<dbReference type="CDD" id="cd05466">
    <property type="entry name" value="PBP2_LTTR_substrate"/>
    <property type="match status" value="1"/>
</dbReference>
<dbReference type="FunCoup" id="A0A1C4YZM4">
    <property type="interactions" value="15"/>
</dbReference>
<dbReference type="EMBL" id="LT607413">
    <property type="protein sequence ID" value="SCF26096.1"/>
    <property type="molecule type" value="Genomic_DNA"/>
</dbReference>
<reference evidence="7" key="1">
    <citation type="submission" date="2016-06" db="EMBL/GenBank/DDBJ databases">
        <authorList>
            <person name="Varghese N."/>
            <person name="Submissions Spin"/>
        </authorList>
    </citation>
    <scope>NUCLEOTIDE SEQUENCE [LARGE SCALE GENOMIC DNA]</scope>
    <source>
        <strain evidence="7">DSM 43816</strain>
    </source>
</reference>
<comment type="similarity">
    <text evidence="1">Belongs to the LysR transcriptional regulatory family.</text>
</comment>
<evidence type="ECO:0000256" key="1">
    <source>
        <dbReference type="ARBA" id="ARBA00009437"/>
    </source>
</evidence>
<dbReference type="GO" id="GO:0003677">
    <property type="term" value="F:DNA binding"/>
    <property type="evidence" value="ECO:0007669"/>
    <property type="project" value="UniProtKB-KW"/>
</dbReference>
<dbReference type="Gene3D" id="1.10.10.10">
    <property type="entry name" value="Winged helix-like DNA-binding domain superfamily/Winged helix DNA-binding domain"/>
    <property type="match status" value="1"/>
</dbReference>
<dbReference type="Proteomes" id="UP000198253">
    <property type="component" value="Chromosome I"/>
</dbReference>
<organism evidence="6 7">
    <name type="scientific">Micromonospora echinospora</name>
    <name type="common">Micromonospora purpurea</name>
    <dbReference type="NCBI Taxonomy" id="1877"/>
    <lineage>
        <taxon>Bacteria</taxon>
        <taxon>Bacillati</taxon>
        <taxon>Actinomycetota</taxon>
        <taxon>Actinomycetes</taxon>
        <taxon>Micromonosporales</taxon>
        <taxon>Micromonosporaceae</taxon>
        <taxon>Micromonospora</taxon>
    </lineage>
</organism>
<dbReference type="PANTHER" id="PTHR30346:SF29">
    <property type="entry name" value="LYSR SUBSTRATE-BINDING"/>
    <property type="match status" value="1"/>
</dbReference>
<evidence type="ECO:0000259" key="5">
    <source>
        <dbReference type="PROSITE" id="PS50931"/>
    </source>
</evidence>
<dbReference type="FunFam" id="1.10.10.10:FF:000001">
    <property type="entry name" value="LysR family transcriptional regulator"/>
    <property type="match status" value="1"/>
</dbReference>
<dbReference type="PANTHER" id="PTHR30346">
    <property type="entry name" value="TRANSCRIPTIONAL DUAL REGULATOR HCAR-RELATED"/>
    <property type="match status" value="1"/>
</dbReference>
<evidence type="ECO:0000256" key="3">
    <source>
        <dbReference type="ARBA" id="ARBA00023125"/>
    </source>
</evidence>
<sequence length="311" mass="34417">METRWLETFVAVADRRGFAAAAVELGVSQPTVSAQIAALEKEFGVALFDRGRRPIGLTDRGRALLVHAHAILGEIESARGNVSESVGRRRGEVRLGTYPSATAGYVPELLKAFRAVYPMIRVRLVELGGAHLHDAAIQGDVQLFLRQTTPPLSDTVFRSHPMWREKFKVVTPAHHPLARSAEPLAPAQLLKHPLIMTGRYDTDGLQTHPLWFSLRQPPPLVYQVSNPQSLVALVGAGLGVGVTTQLAMDVSRTDNLHVRDIDHPDAVRDVRVWWPRQRRLSLPAQTLLQFMTETAGVPYNTIDARKEPRPA</sequence>
<evidence type="ECO:0000256" key="2">
    <source>
        <dbReference type="ARBA" id="ARBA00023015"/>
    </source>
</evidence>
<dbReference type="InterPro" id="IPR000847">
    <property type="entry name" value="LysR_HTH_N"/>
</dbReference>
<dbReference type="PROSITE" id="PS50931">
    <property type="entry name" value="HTH_LYSR"/>
    <property type="match status" value="1"/>
</dbReference>
<dbReference type="RefSeq" id="WP_170107898.1">
    <property type="nucleotide sequence ID" value="NZ_LT607413.1"/>
</dbReference>
<evidence type="ECO:0000313" key="6">
    <source>
        <dbReference type="EMBL" id="SCF26096.1"/>
    </source>
</evidence>
<feature type="domain" description="HTH lysR-type" evidence="5">
    <location>
        <begin position="1"/>
        <end position="58"/>
    </location>
</feature>
<keyword evidence="2" id="KW-0805">Transcription regulation</keyword>
<dbReference type="InterPro" id="IPR005119">
    <property type="entry name" value="LysR_subst-bd"/>
</dbReference>
<dbReference type="SUPFAM" id="SSF46785">
    <property type="entry name" value="Winged helix' DNA-binding domain"/>
    <property type="match status" value="1"/>
</dbReference>
<proteinExistence type="inferred from homology"/>
<name>A0A1C4YZM4_MICEC</name>
<dbReference type="GO" id="GO:0032993">
    <property type="term" value="C:protein-DNA complex"/>
    <property type="evidence" value="ECO:0007669"/>
    <property type="project" value="TreeGrafter"/>
</dbReference>
<evidence type="ECO:0000256" key="4">
    <source>
        <dbReference type="ARBA" id="ARBA00023163"/>
    </source>
</evidence>
<dbReference type="PRINTS" id="PR00039">
    <property type="entry name" value="HTHLYSR"/>
</dbReference>
<dbReference type="InterPro" id="IPR036388">
    <property type="entry name" value="WH-like_DNA-bd_sf"/>
</dbReference>
<dbReference type="Pfam" id="PF00126">
    <property type="entry name" value="HTH_1"/>
    <property type="match status" value="1"/>
</dbReference>
<accession>A0A1C4YZM4</accession>
<gene>
    <name evidence="6" type="ORF">GA0070618_4578</name>
</gene>
<keyword evidence="4" id="KW-0804">Transcription</keyword>
<dbReference type="Pfam" id="PF03466">
    <property type="entry name" value="LysR_substrate"/>
    <property type="match status" value="1"/>
</dbReference>
<dbReference type="InParanoid" id="A0A1C4YZM4"/>
<dbReference type="Gene3D" id="3.40.190.10">
    <property type="entry name" value="Periplasmic binding protein-like II"/>
    <property type="match status" value="2"/>
</dbReference>
<dbReference type="AlphaFoldDB" id="A0A1C4YZM4"/>
<keyword evidence="7" id="KW-1185">Reference proteome</keyword>
<keyword evidence="3 6" id="KW-0238">DNA-binding</keyword>
<protein>
    <submittedName>
        <fullName evidence="6">DNA-binding transcriptional regulator, LysR family</fullName>
    </submittedName>
</protein>
<evidence type="ECO:0000313" key="7">
    <source>
        <dbReference type="Proteomes" id="UP000198253"/>
    </source>
</evidence>